<evidence type="ECO:0000256" key="4">
    <source>
        <dbReference type="ARBA" id="ARBA00022801"/>
    </source>
</evidence>
<dbReference type="CDD" id="cd00032">
    <property type="entry name" value="CASc"/>
    <property type="match status" value="1"/>
</dbReference>
<dbReference type="InterPro" id="IPR002138">
    <property type="entry name" value="Pept_C14_p10"/>
</dbReference>
<dbReference type="PROSITE" id="PS50208">
    <property type="entry name" value="CASPASE_P20"/>
    <property type="match status" value="1"/>
</dbReference>
<proteinExistence type="evidence at transcript level"/>
<reference evidence="11" key="1">
    <citation type="journal article" date="2017" name="Front. Cell. Infect. Microbiol.">
        <title>The Distinct Transcriptional Response of the Midgut of Amblyomma sculptum and Amblyomma aureolatum Ticks to Rickettsia rickettsii Correlates to Their Differences in Susceptibility to Infection.</title>
        <authorList>
            <person name="Martins L.A."/>
            <person name="Galletti M.F.B.M."/>
            <person name="Ribeiro J.M."/>
            <person name="Fujita A."/>
            <person name="Costa F.B."/>
            <person name="Labruna M.B."/>
            <person name="Daffre S."/>
            <person name="Fogaca A.C."/>
        </authorList>
    </citation>
    <scope>NUCLEOTIDE SEQUENCE</scope>
</reference>
<keyword evidence="2" id="KW-0645">Protease</keyword>
<evidence type="ECO:0000259" key="9">
    <source>
        <dbReference type="PROSITE" id="PS50207"/>
    </source>
</evidence>
<dbReference type="AlphaFoldDB" id="A0A1E1XF08"/>
<keyword evidence="6" id="KW-0865">Zymogen</keyword>
<dbReference type="GO" id="GO:0006508">
    <property type="term" value="P:proteolysis"/>
    <property type="evidence" value="ECO:0007669"/>
    <property type="project" value="UniProtKB-KW"/>
</dbReference>
<sequence length="403" mass="45088">EHRSKFKDPGLVRATTACIDFDVLAPGLQKIGVLTPAMVADIREKESLAERNLCLLQRLPRRGPLAYERFVALLRENQMCQAVALLTQSESFIAPPPPKIRAFGGWDARFVVTSAQKGQNTVGEASAAELRVTPAKRWKLGDDIYRMAHFPRGKCIIINNKEFGDHREQREGSELDAYRMNALFTALHFECAVYSDLAASEMKALLSHTARQVEQQQADCLVVVLMSHGRKDVIYGTDGDQLNLQHDVYELFSNENCPSLQGKPKLFFVQSCRGGRLDGRVGSMRPDTTNADSVMTRLSNGSPAAGEYKRTLWSDMLIAYATVPGYMTLKNRVTGSWFLSALYTVFSEHASTMHLEKLMRHVQSIVMARSSHDGGKQTPSMELIGWIKKLYFNPGLCAAWRPE</sequence>
<dbReference type="InterPro" id="IPR011600">
    <property type="entry name" value="Pept_C14_caspase"/>
</dbReference>
<evidence type="ECO:0000256" key="3">
    <source>
        <dbReference type="ARBA" id="ARBA00022703"/>
    </source>
</evidence>
<keyword evidence="3" id="KW-0053">Apoptosis</keyword>
<dbReference type="PRINTS" id="PR00376">
    <property type="entry name" value="IL1BCENZYME"/>
</dbReference>
<feature type="domain" description="Caspase family p10" evidence="9">
    <location>
        <begin position="306"/>
        <end position="394"/>
    </location>
</feature>
<dbReference type="GO" id="GO:0004197">
    <property type="term" value="F:cysteine-type endopeptidase activity"/>
    <property type="evidence" value="ECO:0007669"/>
    <property type="project" value="InterPro"/>
</dbReference>
<feature type="non-terminal residue" evidence="11">
    <location>
        <position position="1"/>
    </location>
</feature>
<dbReference type="CDD" id="cd01671">
    <property type="entry name" value="CARD"/>
    <property type="match status" value="1"/>
</dbReference>
<evidence type="ECO:0000256" key="8">
    <source>
        <dbReference type="RuleBase" id="RU003971"/>
    </source>
</evidence>
<dbReference type="Pfam" id="PF00656">
    <property type="entry name" value="Peptidase_C14"/>
    <property type="match status" value="1"/>
</dbReference>
<accession>A0A1E1XF08</accession>
<dbReference type="InterPro" id="IPR011029">
    <property type="entry name" value="DEATH-like_dom_sf"/>
</dbReference>
<evidence type="ECO:0000256" key="6">
    <source>
        <dbReference type="ARBA" id="ARBA00023145"/>
    </source>
</evidence>
<dbReference type="InterPro" id="IPR029030">
    <property type="entry name" value="Caspase-like_dom_sf"/>
</dbReference>
<name>A0A1E1XF08_9ACAR</name>
<evidence type="ECO:0000259" key="10">
    <source>
        <dbReference type="PROSITE" id="PS50208"/>
    </source>
</evidence>
<dbReference type="PROSITE" id="PS50207">
    <property type="entry name" value="CASPASE_P10"/>
    <property type="match status" value="1"/>
</dbReference>
<feature type="domain" description="Caspase family p20" evidence="10">
    <location>
        <begin position="151"/>
        <end position="276"/>
    </location>
</feature>
<evidence type="ECO:0000256" key="1">
    <source>
        <dbReference type="ARBA" id="ARBA00010134"/>
    </source>
</evidence>
<dbReference type="EMBL" id="GFAC01001410">
    <property type="protein sequence ID" value="JAT97778.1"/>
    <property type="molecule type" value="mRNA"/>
</dbReference>
<dbReference type="SUPFAM" id="SSF52129">
    <property type="entry name" value="Caspase-like"/>
    <property type="match status" value="1"/>
</dbReference>
<organism evidence="11">
    <name type="scientific">Amblyomma aureolatum</name>
    <dbReference type="NCBI Taxonomy" id="187763"/>
    <lineage>
        <taxon>Eukaryota</taxon>
        <taxon>Metazoa</taxon>
        <taxon>Ecdysozoa</taxon>
        <taxon>Arthropoda</taxon>
        <taxon>Chelicerata</taxon>
        <taxon>Arachnida</taxon>
        <taxon>Acari</taxon>
        <taxon>Parasitiformes</taxon>
        <taxon>Ixodida</taxon>
        <taxon>Ixodoidea</taxon>
        <taxon>Ixodidae</taxon>
        <taxon>Amblyomminae</taxon>
        <taxon>Amblyomma</taxon>
    </lineage>
</organism>
<evidence type="ECO:0000256" key="5">
    <source>
        <dbReference type="ARBA" id="ARBA00022807"/>
    </source>
</evidence>
<feature type="active site" evidence="7">
    <location>
        <position position="228"/>
    </location>
</feature>
<feature type="active site" evidence="7">
    <location>
        <position position="272"/>
    </location>
</feature>
<dbReference type="Gene3D" id="3.40.50.1460">
    <property type="match status" value="1"/>
</dbReference>
<dbReference type="Gene3D" id="1.10.533.10">
    <property type="entry name" value="Death Domain, Fas"/>
    <property type="match status" value="1"/>
</dbReference>
<dbReference type="PANTHER" id="PTHR47901:SF8">
    <property type="entry name" value="CASPASE-3"/>
    <property type="match status" value="1"/>
</dbReference>
<dbReference type="InterPro" id="IPR001309">
    <property type="entry name" value="Pept_C14_p20"/>
</dbReference>
<protein>
    <submittedName>
        <fullName evidence="11">Putative caspase-2</fullName>
    </submittedName>
</protein>
<comment type="similarity">
    <text evidence="1 8">Belongs to the peptidase C14A family.</text>
</comment>
<dbReference type="SUPFAM" id="SSF47986">
    <property type="entry name" value="DEATH domain"/>
    <property type="match status" value="1"/>
</dbReference>
<evidence type="ECO:0000256" key="2">
    <source>
        <dbReference type="ARBA" id="ARBA00022670"/>
    </source>
</evidence>
<dbReference type="GO" id="GO:0006915">
    <property type="term" value="P:apoptotic process"/>
    <property type="evidence" value="ECO:0007669"/>
    <property type="project" value="UniProtKB-KW"/>
</dbReference>
<evidence type="ECO:0000313" key="11">
    <source>
        <dbReference type="EMBL" id="JAT97778.1"/>
    </source>
</evidence>
<dbReference type="PIRSF" id="PIRSF038001">
    <property type="entry name" value="Caspase_ICE"/>
    <property type="match status" value="1"/>
</dbReference>
<keyword evidence="5" id="KW-0788">Thiol protease</keyword>
<dbReference type="InterPro" id="IPR002398">
    <property type="entry name" value="Pept_C14"/>
</dbReference>
<dbReference type="SMART" id="SM00115">
    <property type="entry name" value="CASc"/>
    <property type="match status" value="1"/>
</dbReference>
<keyword evidence="4" id="KW-0378">Hydrolase</keyword>
<dbReference type="InterPro" id="IPR015917">
    <property type="entry name" value="Pept_C14A"/>
</dbReference>
<dbReference type="PANTHER" id="PTHR47901">
    <property type="entry name" value="CASPASE RECRUITMENT DOMAIN-CONTAINING PROTEIN 18"/>
    <property type="match status" value="1"/>
</dbReference>
<evidence type="ECO:0000256" key="7">
    <source>
        <dbReference type="PIRSR" id="PIRSR038001-1"/>
    </source>
</evidence>